<evidence type="ECO:0000313" key="2">
    <source>
        <dbReference type="Proteomes" id="UP000681720"/>
    </source>
</evidence>
<feature type="non-terminal residue" evidence="1">
    <location>
        <position position="1"/>
    </location>
</feature>
<sequence>MDQGPMSLYDRQKARETKEQILNIKSRLAQENCILRPLHKNNGFHLCKNNEYQQKVSDFMTKTSIYSLINKLIDPYTDASKKCLAAVVDQVQTTLDSLLHSQRLTKQQHSRMSINRSSVRLNYLYFTVDTRSEEYPIQPIVVCNDGPTIGISRYVGHLLGLLFNEATHCKLFSKSIDVIRALEYYSQNGRLQPTTLFASFNIDDLS</sequence>
<evidence type="ECO:0000313" key="1">
    <source>
        <dbReference type="EMBL" id="CAF5218298.1"/>
    </source>
</evidence>
<dbReference type="EMBL" id="CAJOBJ010361393">
    <property type="protein sequence ID" value="CAF5218298.1"/>
    <property type="molecule type" value="Genomic_DNA"/>
</dbReference>
<organism evidence="1 2">
    <name type="scientific">Rotaria magnacalcarata</name>
    <dbReference type="NCBI Taxonomy" id="392030"/>
    <lineage>
        <taxon>Eukaryota</taxon>
        <taxon>Metazoa</taxon>
        <taxon>Spiralia</taxon>
        <taxon>Gnathifera</taxon>
        <taxon>Rotifera</taxon>
        <taxon>Eurotatoria</taxon>
        <taxon>Bdelloidea</taxon>
        <taxon>Philodinida</taxon>
        <taxon>Philodinidae</taxon>
        <taxon>Rotaria</taxon>
    </lineage>
</organism>
<name>A0A8S3JIZ5_9BILA</name>
<proteinExistence type="predicted"/>
<dbReference type="Proteomes" id="UP000681720">
    <property type="component" value="Unassembled WGS sequence"/>
</dbReference>
<dbReference type="AlphaFoldDB" id="A0A8S3JIZ5"/>
<reference evidence="1" key="1">
    <citation type="submission" date="2021-02" db="EMBL/GenBank/DDBJ databases">
        <authorList>
            <person name="Nowell W R."/>
        </authorList>
    </citation>
    <scope>NUCLEOTIDE SEQUENCE</scope>
</reference>
<gene>
    <name evidence="1" type="ORF">GIL414_LOCUS82879</name>
</gene>
<comment type="caution">
    <text evidence="1">The sequence shown here is derived from an EMBL/GenBank/DDBJ whole genome shotgun (WGS) entry which is preliminary data.</text>
</comment>
<accession>A0A8S3JIZ5</accession>
<protein>
    <submittedName>
        <fullName evidence="1">Uncharacterized protein</fullName>
    </submittedName>
</protein>